<name>A0ABD3Y372_SINWO</name>
<accession>A0ABD3Y372</accession>
<dbReference type="AlphaFoldDB" id="A0ABD3Y372"/>
<sequence>RLIAARKALALGCLGAVWAAVVNKVLGIGNIKKQGGILPLMGSLIQYATTP</sequence>
<evidence type="ECO:0000313" key="2">
    <source>
        <dbReference type="Proteomes" id="UP001634394"/>
    </source>
</evidence>
<gene>
    <name evidence="1" type="ORF">ACJMK2_004369</name>
</gene>
<feature type="non-terminal residue" evidence="1">
    <location>
        <position position="1"/>
    </location>
</feature>
<keyword evidence="2" id="KW-1185">Reference proteome</keyword>
<proteinExistence type="predicted"/>
<dbReference type="EMBL" id="JBJQND010000001">
    <property type="protein sequence ID" value="KAL3892132.1"/>
    <property type="molecule type" value="Genomic_DNA"/>
</dbReference>
<evidence type="ECO:0000313" key="1">
    <source>
        <dbReference type="EMBL" id="KAL3892132.1"/>
    </source>
</evidence>
<comment type="caution">
    <text evidence="1">The sequence shown here is derived from an EMBL/GenBank/DDBJ whole genome shotgun (WGS) entry which is preliminary data.</text>
</comment>
<protein>
    <submittedName>
        <fullName evidence="1">Uncharacterized protein</fullName>
    </submittedName>
</protein>
<dbReference type="Proteomes" id="UP001634394">
    <property type="component" value="Unassembled WGS sequence"/>
</dbReference>
<reference evidence="1 2" key="1">
    <citation type="submission" date="2024-11" db="EMBL/GenBank/DDBJ databases">
        <title>Chromosome-level genome assembly of the freshwater bivalve Anodonta woodiana.</title>
        <authorList>
            <person name="Chen X."/>
        </authorList>
    </citation>
    <scope>NUCLEOTIDE SEQUENCE [LARGE SCALE GENOMIC DNA]</scope>
    <source>
        <strain evidence="1">MN2024</strain>
        <tissue evidence="1">Gills</tissue>
    </source>
</reference>
<organism evidence="1 2">
    <name type="scientific">Sinanodonta woodiana</name>
    <name type="common">Chinese pond mussel</name>
    <name type="synonym">Anodonta woodiana</name>
    <dbReference type="NCBI Taxonomy" id="1069815"/>
    <lineage>
        <taxon>Eukaryota</taxon>
        <taxon>Metazoa</taxon>
        <taxon>Spiralia</taxon>
        <taxon>Lophotrochozoa</taxon>
        <taxon>Mollusca</taxon>
        <taxon>Bivalvia</taxon>
        <taxon>Autobranchia</taxon>
        <taxon>Heteroconchia</taxon>
        <taxon>Palaeoheterodonta</taxon>
        <taxon>Unionida</taxon>
        <taxon>Unionoidea</taxon>
        <taxon>Unionidae</taxon>
        <taxon>Unioninae</taxon>
        <taxon>Sinanodonta</taxon>
    </lineage>
</organism>